<proteinExistence type="inferred from homology"/>
<sequence length="182" mass="19740">MGSAAEHQQGGRRQAGLRRAQGRRREDPTLASASGPRNALGQIKFVMYNPHNIYLHDTTAKTLFDAKARAYSHGCIRTEHVLLLAERLLGEGTYPPAADGTVPAAWTPERVKETVASKKTVQANFPKPLPVYIVYMSSAALQDGSIKDYADIYKKDGKVIAALNNVATPAPSAKPEDKVASR</sequence>
<comment type="similarity">
    <text evidence="2">Belongs to the YkuD family.</text>
</comment>
<dbReference type="PANTHER" id="PTHR41533">
    <property type="entry name" value="L,D-TRANSPEPTIDASE HI_1667-RELATED"/>
    <property type="match status" value="1"/>
</dbReference>
<evidence type="ECO:0000256" key="3">
    <source>
        <dbReference type="ARBA" id="ARBA00022679"/>
    </source>
</evidence>
<dbReference type="CDD" id="cd16913">
    <property type="entry name" value="YkuD_like"/>
    <property type="match status" value="1"/>
</dbReference>
<evidence type="ECO:0000256" key="2">
    <source>
        <dbReference type="ARBA" id="ARBA00005992"/>
    </source>
</evidence>
<keyword evidence="6" id="KW-0961">Cell wall biogenesis/degradation</keyword>
<feature type="domain" description="L,D-TPase catalytic" evidence="8">
    <location>
        <begin position="24"/>
        <end position="89"/>
    </location>
</feature>
<protein>
    <submittedName>
        <fullName evidence="9">L,D-transpeptidase family protein</fullName>
    </submittedName>
</protein>
<dbReference type="EMBL" id="CP060782">
    <property type="protein sequence ID" value="QNP45699.1"/>
    <property type="molecule type" value="Genomic_DNA"/>
</dbReference>
<dbReference type="PANTHER" id="PTHR41533:SF2">
    <property type="entry name" value="BLR7131 PROTEIN"/>
    <property type="match status" value="1"/>
</dbReference>
<evidence type="ECO:0000313" key="9">
    <source>
        <dbReference type="EMBL" id="QNP45699.1"/>
    </source>
</evidence>
<feature type="region of interest" description="Disordered" evidence="7">
    <location>
        <begin position="1"/>
        <end position="36"/>
    </location>
</feature>
<accession>A0ABX6T804</accession>
<organism evidence="9 10">
    <name type="scientific">Sphingomonas sediminicola</name>
    <dbReference type="NCBI Taxonomy" id="386874"/>
    <lineage>
        <taxon>Bacteria</taxon>
        <taxon>Pseudomonadati</taxon>
        <taxon>Pseudomonadota</taxon>
        <taxon>Alphaproteobacteria</taxon>
        <taxon>Sphingomonadales</taxon>
        <taxon>Sphingomonadaceae</taxon>
        <taxon>Sphingomonas</taxon>
    </lineage>
</organism>
<evidence type="ECO:0000256" key="6">
    <source>
        <dbReference type="ARBA" id="ARBA00023316"/>
    </source>
</evidence>
<keyword evidence="4" id="KW-0133">Cell shape</keyword>
<evidence type="ECO:0000256" key="1">
    <source>
        <dbReference type="ARBA" id="ARBA00004752"/>
    </source>
</evidence>
<evidence type="ECO:0000256" key="7">
    <source>
        <dbReference type="SAM" id="MobiDB-lite"/>
    </source>
</evidence>
<evidence type="ECO:0000256" key="5">
    <source>
        <dbReference type="ARBA" id="ARBA00022984"/>
    </source>
</evidence>
<comment type="pathway">
    <text evidence="1">Cell wall biogenesis; peptidoglycan biosynthesis.</text>
</comment>
<evidence type="ECO:0000259" key="8">
    <source>
        <dbReference type="Pfam" id="PF03734"/>
    </source>
</evidence>
<gene>
    <name evidence="9" type="ORF">H9L14_14465</name>
</gene>
<dbReference type="SUPFAM" id="SSF141523">
    <property type="entry name" value="L,D-transpeptidase catalytic domain-like"/>
    <property type="match status" value="1"/>
</dbReference>
<evidence type="ECO:0000256" key="4">
    <source>
        <dbReference type="ARBA" id="ARBA00022960"/>
    </source>
</evidence>
<name>A0ABX6T804_9SPHN</name>
<dbReference type="InterPro" id="IPR038063">
    <property type="entry name" value="Transpep_catalytic_dom"/>
</dbReference>
<dbReference type="Pfam" id="PF03734">
    <property type="entry name" value="YkuD"/>
    <property type="match status" value="1"/>
</dbReference>
<dbReference type="InterPro" id="IPR052905">
    <property type="entry name" value="LD-transpeptidase_YkuD-like"/>
</dbReference>
<dbReference type="InterPro" id="IPR005490">
    <property type="entry name" value="LD_TPept_cat_dom"/>
</dbReference>
<keyword evidence="10" id="KW-1185">Reference proteome</keyword>
<keyword evidence="5" id="KW-0573">Peptidoglycan synthesis</keyword>
<evidence type="ECO:0000313" key="10">
    <source>
        <dbReference type="Proteomes" id="UP000516105"/>
    </source>
</evidence>
<dbReference type="Proteomes" id="UP000516105">
    <property type="component" value="Chromosome"/>
</dbReference>
<keyword evidence="3" id="KW-0808">Transferase</keyword>
<reference evidence="9 10" key="1">
    <citation type="submission" date="2020-08" db="EMBL/GenBank/DDBJ databases">
        <title>Genome sequence of Sphingomonas sediminicola KACC 15039T.</title>
        <authorList>
            <person name="Hyun D.-W."/>
            <person name="Bae J.-W."/>
        </authorList>
    </citation>
    <scope>NUCLEOTIDE SEQUENCE [LARGE SCALE GENOMIC DNA]</scope>
    <source>
        <strain evidence="9 10">KACC 15039</strain>
    </source>
</reference>